<dbReference type="InterPro" id="IPR055411">
    <property type="entry name" value="LRR_FXL15/At3g58940/PEG3-like"/>
</dbReference>
<proteinExistence type="predicted"/>
<evidence type="ECO:0000259" key="2">
    <source>
        <dbReference type="Pfam" id="PF24758"/>
    </source>
</evidence>
<dbReference type="InterPro" id="IPR055302">
    <property type="entry name" value="F-box_dom-containing"/>
</dbReference>
<organism evidence="3 4">
    <name type="scientific">Panicum virgatum</name>
    <name type="common">Blackwell switchgrass</name>
    <dbReference type="NCBI Taxonomy" id="38727"/>
    <lineage>
        <taxon>Eukaryota</taxon>
        <taxon>Viridiplantae</taxon>
        <taxon>Streptophyta</taxon>
        <taxon>Embryophyta</taxon>
        <taxon>Tracheophyta</taxon>
        <taxon>Spermatophyta</taxon>
        <taxon>Magnoliopsida</taxon>
        <taxon>Liliopsida</taxon>
        <taxon>Poales</taxon>
        <taxon>Poaceae</taxon>
        <taxon>PACMAD clade</taxon>
        <taxon>Panicoideae</taxon>
        <taxon>Panicodae</taxon>
        <taxon>Paniceae</taxon>
        <taxon>Panicinae</taxon>
        <taxon>Panicum</taxon>
        <taxon>Panicum sect. Hiantes</taxon>
    </lineage>
</organism>
<evidence type="ECO:0000313" key="4">
    <source>
        <dbReference type="Proteomes" id="UP000823388"/>
    </source>
</evidence>
<gene>
    <name evidence="3" type="ORF">PVAP13_5KG165400</name>
</gene>
<accession>A0A8T0SD34</accession>
<dbReference type="PANTHER" id="PTHR32141">
    <property type="match status" value="1"/>
</dbReference>
<sequence length="181" mass="20809">MHITIITAPKLKILGRLTDTNISRLELGTTVFKGSPDCRMATVVRTVKVLALRLDNRRLDVVINFMKCFPCVEKLYIKTSAAWKNTQRRCSPGRIECLDHHLKKLQISYYSGKRPHVQFAKFFVLNAGVLESLVLDVYPNKHKSDRWIENQRRLLQPEKRASIGAQIDFTFGDCSSYLRDG</sequence>
<feature type="domain" description="F-box/LRR-repeat protein 15/At3g58940/PEG3-like LRR" evidence="2">
    <location>
        <begin position="1"/>
        <end position="77"/>
    </location>
</feature>
<protein>
    <recommendedName>
        <fullName evidence="5">FBD domain-containing protein</fullName>
    </recommendedName>
</protein>
<keyword evidence="4" id="KW-1185">Reference proteome</keyword>
<dbReference type="AlphaFoldDB" id="A0A8T0SD34"/>
<dbReference type="Proteomes" id="UP000823388">
    <property type="component" value="Chromosome 5K"/>
</dbReference>
<evidence type="ECO:0000313" key="3">
    <source>
        <dbReference type="EMBL" id="KAG2596491.1"/>
    </source>
</evidence>
<name>A0A8T0SD34_PANVG</name>
<dbReference type="InterPro" id="IPR006566">
    <property type="entry name" value="FBD"/>
</dbReference>
<dbReference type="Pfam" id="PF24758">
    <property type="entry name" value="LRR_At5g56370"/>
    <property type="match status" value="1"/>
</dbReference>
<dbReference type="Pfam" id="PF08387">
    <property type="entry name" value="FBD"/>
    <property type="match status" value="1"/>
</dbReference>
<evidence type="ECO:0000259" key="1">
    <source>
        <dbReference type="Pfam" id="PF08387"/>
    </source>
</evidence>
<dbReference type="PANTHER" id="PTHR32141:SF160">
    <property type="entry name" value="F-BOX DOMAIN-CONTAINING PROTEIN"/>
    <property type="match status" value="1"/>
</dbReference>
<reference evidence="3" key="1">
    <citation type="submission" date="2020-05" db="EMBL/GenBank/DDBJ databases">
        <title>WGS assembly of Panicum virgatum.</title>
        <authorList>
            <person name="Lovell J.T."/>
            <person name="Jenkins J."/>
            <person name="Shu S."/>
            <person name="Juenger T.E."/>
            <person name="Schmutz J."/>
        </authorList>
    </citation>
    <scope>NUCLEOTIDE SEQUENCE</scope>
    <source>
        <strain evidence="3">AP13</strain>
    </source>
</reference>
<evidence type="ECO:0008006" key="5">
    <source>
        <dbReference type="Google" id="ProtNLM"/>
    </source>
</evidence>
<feature type="domain" description="FBD" evidence="1">
    <location>
        <begin position="95"/>
        <end position="135"/>
    </location>
</feature>
<comment type="caution">
    <text evidence="3">The sequence shown here is derived from an EMBL/GenBank/DDBJ whole genome shotgun (WGS) entry which is preliminary data.</text>
</comment>
<dbReference type="EMBL" id="CM029045">
    <property type="protein sequence ID" value="KAG2596491.1"/>
    <property type="molecule type" value="Genomic_DNA"/>
</dbReference>